<dbReference type="EMBL" id="FUIG01000002">
    <property type="protein sequence ID" value="SJM27842.1"/>
    <property type="molecule type" value="Genomic_DNA"/>
</dbReference>
<gene>
    <name evidence="1" type="ORF">BQ8482_100038</name>
</gene>
<proteinExistence type="predicted"/>
<evidence type="ECO:0000313" key="2">
    <source>
        <dbReference type="Proteomes" id="UP000245698"/>
    </source>
</evidence>
<dbReference type="AlphaFoldDB" id="A0A2P9A9P1"/>
<evidence type="ECO:0000313" key="1">
    <source>
        <dbReference type="EMBL" id="SJM27842.1"/>
    </source>
</evidence>
<organism evidence="1 2">
    <name type="scientific">Mesorhizobium delmotii</name>
    <dbReference type="NCBI Taxonomy" id="1631247"/>
    <lineage>
        <taxon>Bacteria</taxon>
        <taxon>Pseudomonadati</taxon>
        <taxon>Pseudomonadota</taxon>
        <taxon>Alphaproteobacteria</taxon>
        <taxon>Hyphomicrobiales</taxon>
        <taxon>Phyllobacteriaceae</taxon>
        <taxon>Mesorhizobium</taxon>
    </lineage>
</organism>
<keyword evidence="2" id="KW-1185">Reference proteome</keyword>
<sequence length="67" mass="7139">MGRHDSEIMDDGRFDRDAGALGVVAAGGKAADPELACWRYVPGGTRSVSAAKQANVAAFHRPQSRWP</sequence>
<accession>A0A2P9A9P1</accession>
<reference evidence="2" key="1">
    <citation type="submission" date="2016-12" db="EMBL/GenBank/DDBJ databases">
        <authorList>
            <person name="Brunel B."/>
        </authorList>
    </citation>
    <scope>NUCLEOTIDE SEQUENCE [LARGE SCALE GENOMIC DNA]</scope>
</reference>
<protein>
    <submittedName>
        <fullName evidence="1">Uncharacterized protein</fullName>
    </submittedName>
</protein>
<dbReference type="Proteomes" id="UP000245698">
    <property type="component" value="Unassembled WGS sequence"/>
</dbReference>
<name>A0A2P9A9P1_9HYPH</name>